<dbReference type="GeneID" id="83543758"/>
<dbReference type="RefSeq" id="WP_090921594.1">
    <property type="nucleotide sequence ID" value="NZ_CP016180.1"/>
</dbReference>
<keyword evidence="4" id="KW-1185">Reference proteome</keyword>
<evidence type="ECO:0000313" key="3">
    <source>
        <dbReference type="Proteomes" id="UP000198883"/>
    </source>
</evidence>
<dbReference type="EMBL" id="JASAVS010000012">
    <property type="protein sequence ID" value="MDP8085528.1"/>
    <property type="molecule type" value="Genomic_DNA"/>
</dbReference>
<reference evidence="1 4" key="3">
    <citation type="journal article" date="2023" name="Front. Microbiol.">
        <title>Phylogeography and host specificity of Pasteurellaceae pathogenic to sea-farmed fish in the north-east Atlantic.</title>
        <authorList>
            <person name="Gulla S."/>
            <person name="Colquhoun D.J."/>
            <person name="Olsen A.B."/>
            <person name="Spilsberg B."/>
            <person name="Lagesen K."/>
            <person name="Aakesson C.P."/>
            <person name="Strom S."/>
            <person name="Manji F."/>
            <person name="Birkbeck T.H."/>
            <person name="Nilsen H.K."/>
        </authorList>
    </citation>
    <scope>NUCLEOTIDE SEQUENCE [LARGE SCALE GENOMIC DNA]</scope>
    <source>
        <strain evidence="1 4">VIO11850</strain>
    </source>
</reference>
<gene>
    <name evidence="1" type="ORF">QJT92_06275</name>
    <name evidence="2" type="ORF">SAMN05444853_11112</name>
</gene>
<reference evidence="2" key="1">
    <citation type="submission" date="2016-10" db="EMBL/GenBank/DDBJ databases">
        <authorList>
            <person name="de Groot N.N."/>
        </authorList>
    </citation>
    <scope>NUCLEOTIDE SEQUENCE [LARGE SCALE GENOMIC DNA]</scope>
    <source>
        <strain evidence="2">DSM 24204</strain>
    </source>
</reference>
<evidence type="ECO:0000313" key="4">
    <source>
        <dbReference type="Proteomes" id="UP001224812"/>
    </source>
</evidence>
<accession>A0A1H7X4R0</accession>
<dbReference type="OrthoDB" id="5690528at2"/>
<dbReference type="AlphaFoldDB" id="A0A1H7X4R0"/>
<evidence type="ECO:0000313" key="2">
    <source>
        <dbReference type="EMBL" id="SEM28187.1"/>
    </source>
</evidence>
<proteinExistence type="predicted"/>
<dbReference type="EMBL" id="FOBN01000011">
    <property type="protein sequence ID" value="SEM28187.1"/>
    <property type="molecule type" value="Genomic_DNA"/>
</dbReference>
<sequence>MRNELHIALMRHLDNKIQKLANDKEALDDLYTKYDIKVDETICSLNELSNILYEYGIDQDSQNKELDPSTLTHISILMKNSLDMLSLALYTKEEIGNYLYMLKSGGK</sequence>
<evidence type="ECO:0000313" key="1">
    <source>
        <dbReference type="EMBL" id="MDP8085528.1"/>
    </source>
</evidence>
<name>A0A1H7X4R0_9PAST</name>
<dbReference type="STRING" id="97481.SAMN05444853_11112"/>
<dbReference type="Proteomes" id="UP000198883">
    <property type="component" value="Unassembled WGS sequence"/>
</dbReference>
<dbReference type="Proteomes" id="UP001224812">
    <property type="component" value="Unassembled WGS sequence"/>
</dbReference>
<protein>
    <submittedName>
        <fullName evidence="2">Uncharacterized protein</fullName>
    </submittedName>
</protein>
<reference evidence="3" key="2">
    <citation type="submission" date="2016-10" db="EMBL/GenBank/DDBJ databases">
        <authorList>
            <person name="Varghese N."/>
            <person name="Submissions S."/>
        </authorList>
    </citation>
    <scope>NUCLEOTIDE SEQUENCE [LARGE SCALE GENOMIC DNA]</scope>
    <source>
        <strain evidence="3">DSM 24204</strain>
    </source>
</reference>
<organism evidence="2 3">
    <name type="scientific">Phocoenobacter skyensis</name>
    <dbReference type="NCBI Taxonomy" id="97481"/>
    <lineage>
        <taxon>Bacteria</taxon>
        <taxon>Pseudomonadati</taxon>
        <taxon>Pseudomonadota</taxon>
        <taxon>Gammaproteobacteria</taxon>
        <taxon>Pasteurellales</taxon>
        <taxon>Pasteurellaceae</taxon>
        <taxon>Phocoenobacter</taxon>
    </lineage>
</organism>